<dbReference type="Gene3D" id="6.10.140.850">
    <property type="match status" value="1"/>
</dbReference>
<reference evidence="5" key="2">
    <citation type="submission" date="2015-02" db="EMBL/GenBank/DDBJ databases">
        <authorList>
            <person name="Vasilyev I.Y."/>
            <person name="Siniagina M.N."/>
            <person name="Malanin S.Y."/>
            <person name="Boulygina E.A."/>
            <person name="Grygoryeva T.V."/>
            <person name="Yarullina D.R."/>
            <person name="Ilinskaya O.N."/>
        </authorList>
    </citation>
    <scope>NUCLEOTIDE SEQUENCE</scope>
    <source>
        <strain evidence="5">VKM Ac-1804</strain>
    </source>
</reference>
<dbReference type="EMBL" id="JYFC01000007">
    <property type="protein sequence ID" value="KJC63427.1"/>
    <property type="molecule type" value="Genomic_DNA"/>
</dbReference>
<dbReference type="Proteomes" id="UP000189735">
    <property type="component" value="Unassembled WGS sequence"/>
</dbReference>
<evidence type="ECO:0000256" key="2">
    <source>
        <dbReference type="ARBA" id="ARBA00023015"/>
    </source>
</evidence>
<evidence type="ECO:0000313" key="8">
    <source>
        <dbReference type="Proteomes" id="UP000189735"/>
    </source>
</evidence>
<keyword evidence="2" id="KW-0805">Transcription regulation</keyword>
<dbReference type="RefSeq" id="WP_044442985.1">
    <property type="nucleotide sequence ID" value="NZ_FUYG01000010.1"/>
</dbReference>
<dbReference type="GO" id="GO:0045892">
    <property type="term" value="P:negative regulation of DNA-templated transcription"/>
    <property type="evidence" value="ECO:0007669"/>
    <property type="project" value="InterPro"/>
</dbReference>
<name>A0A1T4YIK1_9MICO</name>
<dbReference type="InterPro" id="IPR036388">
    <property type="entry name" value="WH-like_DNA-bd_sf"/>
</dbReference>
<evidence type="ECO:0000256" key="4">
    <source>
        <dbReference type="ARBA" id="ARBA00023163"/>
    </source>
</evidence>
<dbReference type="Gene3D" id="1.10.10.10">
    <property type="entry name" value="Winged helix-like DNA-binding domain superfamily/Winged helix DNA-binding domain"/>
    <property type="match status" value="1"/>
</dbReference>
<proteinExistence type="inferred from homology"/>
<evidence type="ECO:0000313" key="5">
    <source>
        <dbReference type="EMBL" id="KJC63427.1"/>
    </source>
</evidence>
<dbReference type="AlphaFoldDB" id="A0A1T4YIK1"/>
<dbReference type="Proteomes" id="UP000032503">
    <property type="component" value="Unassembled WGS sequence"/>
</dbReference>
<dbReference type="Pfam" id="PF03965">
    <property type="entry name" value="Penicillinase_R"/>
    <property type="match status" value="1"/>
</dbReference>
<reference evidence="6" key="3">
    <citation type="submission" date="2017-02" db="EMBL/GenBank/DDBJ databases">
        <authorList>
            <person name="Peterson S.W."/>
        </authorList>
    </citation>
    <scope>NUCLEOTIDE SEQUENCE [LARGE SCALE GENOMIC DNA]</scope>
    <source>
        <strain evidence="6">VKM Ac-2052</strain>
    </source>
</reference>
<organism evidence="6 8">
    <name type="scientific">Agreia bicolorata</name>
    <dbReference type="NCBI Taxonomy" id="110935"/>
    <lineage>
        <taxon>Bacteria</taxon>
        <taxon>Bacillati</taxon>
        <taxon>Actinomycetota</taxon>
        <taxon>Actinomycetes</taxon>
        <taxon>Micrococcales</taxon>
        <taxon>Microbacteriaceae</taxon>
        <taxon>Agreia</taxon>
    </lineage>
</organism>
<gene>
    <name evidence="6" type="ORF">SAMN06295879_3309</name>
    <name evidence="5" type="ORF">TZ00_15300</name>
</gene>
<sequence length="126" mass="13830">MITLGVLERSVMNALWESPDGLSAPELGERLVAAEAPAKRRELATTTLLTVLSRLESKGFVSRSRATRPHRYHAVNSRSEHTAELMHEVLQLAPDRDDALARFVGSVSPTEAETLRRLLASRGTGN</sequence>
<dbReference type="InterPro" id="IPR036390">
    <property type="entry name" value="WH_DNA-bd_sf"/>
</dbReference>
<keyword evidence="3" id="KW-0238">DNA-binding</keyword>
<evidence type="ECO:0000256" key="1">
    <source>
        <dbReference type="ARBA" id="ARBA00011046"/>
    </source>
</evidence>
<protein>
    <submittedName>
        <fullName evidence="5 6">Transcriptional regulator</fullName>
    </submittedName>
</protein>
<reference evidence="5 7" key="1">
    <citation type="journal article" date="2001" name="Int. J. Syst. Evol. Microbiol.">
        <title>Agreia bicolorata gen. nov., sp. nov., to accommodate actinobacteria isolated from narrow reed grass infected by the nematode Heteroanguina graminophila.</title>
        <authorList>
            <person name="Evtushenko L.I."/>
            <person name="Dorofeeva L.V."/>
            <person name="Dobrovolskaya T.G."/>
            <person name="Streshinskaya G.M."/>
            <person name="Subbotin S.A."/>
            <person name="Tiedje J.M."/>
        </authorList>
    </citation>
    <scope>NUCLEOTIDE SEQUENCE [LARGE SCALE GENOMIC DNA]</scope>
    <source>
        <strain evidence="5 7">VKM Ac-1804</strain>
    </source>
</reference>
<keyword evidence="7" id="KW-1185">Reference proteome</keyword>
<dbReference type="SUPFAM" id="SSF46785">
    <property type="entry name" value="Winged helix' DNA-binding domain"/>
    <property type="match status" value="1"/>
</dbReference>
<keyword evidence="4" id="KW-0804">Transcription</keyword>
<dbReference type="EMBL" id="FUYG01000010">
    <property type="protein sequence ID" value="SKB01687.1"/>
    <property type="molecule type" value="Genomic_DNA"/>
</dbReference>
<accession>A0A1T4YIK1</accession>
<evidence type="ECO:0000256" key="3">
    <source>
        <dbReference type="ARBA" id="ARBA00023125"/>
    </source>
</evidence>
<dbReference type="GO" id="GO:0003677">
    <property type="term" value="F:DNA binding"/>
    <property type="evidence" value="ECO:0007669"/>
    <property type="project" value="UniProtKB-KW"/>
</dbReference>
<evidence type="ECO:0000313" key="6">
    <source>
        <dbReference type="EMBL" id="SKB01687.1"/>
    </source>
</evidence>
<dbReference type="InterPro" id="IPR005650">
    <property type="entry name" value="BlaI_family"/>
</dbReference>
<comment type="similarity">
    <text evidence="1">Belongs to the BlaI transcriptional regulatory family.</text>
</comment>
<evidence type="ECO:0000313" key="7">
    <source>
        <dbReference type="Proteomes" id="UP000032503"/>
    </source>
</evidence>
<reference evidence="8" key="4">
    <citation type="submission" date="2017-02" db="EMBL/GenBank/DDBJ databases">
        <authorList>
            <person name="Varghese N."/>
            <person name="Submissions S."/>
        </authorList>
    </citation>
    <scope>NUCLEOTIDE SEQUENCE [LARGE SCALE GENOMIC DNA]</scope>
    <source>
        <strain evidence="8">VKM Ac-2052</strain>
    </source>
</reference>